<dbReference type="PANTHER" id="PTHR47966">
    <property type="entry name" value="BETA-SITE APP-CLEAVING ENZYME, ISOFORM A-RELATED"/>
    <property type="match status" value="1"/>
</dbReference>
<evidence type="ECO:0000256" key="2">
    <source>
        <dbReference type="SAM" id="MobiDB-lite"/>
    </source>
</evidence>
<dbReference type="Pfam" id="PF00026">
    <property type="entry name" value="Asp"/>
    <property type="match status" value="1"/>
</dbReference>
<feature type="region of interest" description="Disordered" evidence="2">
    <location>
        <begin position="825"/>
        <end position="844"/>
    </location>
</feature>
<organism evidence="5 6">
    <name type="scientific">Mycena chlorophos</name>
    <name type="common">Agaric fungus</name>
    <name type="synonym">Agaricus chlorophos</name>
    <dbReference type="NCBI Taxonomy" id="658473"/>
    <lineage>
        <taxon>Eukaryota</taxon>
        <taxon>Fungi</taxon>
        <taxon>Dikarya</taxon>
        <taxon>Basidiomycota</taxon>
        <taxon>Agaricomycotina</taxon>
        <taxon>Agaricomycetes</taxon>
        <taxon>Agaricomycetidae</taxon>
        <taxon>Agaricales</taxon>
        <taxon>Marasmiineae</taxon>
        <taxon>Mycenaceae</taxon>
        <taxon>Mycena</taxon>
    </lineage>
</organism>
<feature type="compositionally biased region" description="Basic and acidic residues" evidence="2">
    <location>
        <begin position="932"/>
        <end position="950"/>
    </location>
</feature>
<keyword evidence="3" id="KW-0812">Transmembrane</keyword>
<keyword evidence="3" id="KW-1133">Transmembrane helix</keyword>
<feature type="region of interest" description="Disordered" evidence="2">
    <location>
        <begin position="136"/>
        <end position="260"/>
    </location>
</feature>
<dbReference type="OrthoDB" id="2747330at2759"/>
<dbReference type="InterPro" id="IPR001461">
    <property type="entry name" value="Aspartic_peptidase_A1"/>
</dbReference>
<dbReference type="AlphaFoldDB" id="A0A8H6TSN6"/>
<dbReference type="Gene3D" id="2.40.50.140">
    <property type="entry name" value="Nucleic acid-binding proteins"/>
    <property type="match status" value="1"/>
</dbReference>
<dbReference type="InterPro" id="IPR021109">
    <property type="entry name" value="Peptidase_aspartic_dom_sf"/>
</dbReference>
<evidence type="ECO:0000259" key="4">
    <source>
        <dbReference type="PROSITE" id="PS51767"/>
    </source>
</evidence>
<dbReference type="InterPro" id="IPR034164">
    <property type="entry name" value="Pepsin-like_dom"/>
</dbReference>
<feature type="region of interest" description="Disordered" evidence="2">
    <location>
        <begin position="986"/>
        <end position="1083"/>
    </location>
</feature>
<dbReference type="Gene3D" id="2.40.70.10">
    <property type="entry name" value="Acid Proteases"/>
    <property type="match status" value="2"/>
</dbReference>
<dbReference type="SUPFAM" id="SSF50630">
    <property type="entry name" value="Acid proteases"/>
    <property type="match status" value="1"/>
</dbReference>
<feature type="transmembrane region" description="Helical" evidence="3">
    <location>
        <begin position="855"/>
        <end position="876"/>
    </location>
</feature>
<proteinExistence type="inferred from homology"/>
<name>A0A8H6TSN6_MYCCL</name>
<keyword evidence="6" id="KW-1185">Reference proteome</keyword>
<feature type="compositionally biased region" description="Low complexity" evidence="2">
    <location>
        <begin position="158"/>
        <end position="173"/>
    </location>
</feature>
<dbReference type="PANTHER" id="PTHR47966:SF57">
    <property type="entry name" value="PEPTIDASE A1 DOMAIN-CONTAINING PROTEIN"/>
    <property type="match status" value="1"/>
</dbReference>
<dbReference type="InterPro" id="IPR033121">
    <property type="entry name" value="PEPTIDASE_A1"/>
</dbReference>
<dbReference type="GO" id="GO:0006508">
    <property type="term" value="P:proteolysis"/>
    <property type="evidence" value="ECO:0007669"/>
    <property type="project" value="InterPro"/>
</dbReference>
<feature type="compositionally biased region" description="Low complexity" evidence="2">
    <location>
        <begin position="203"/>
        <end position="229"/>
    </location>
</feature>
<evidence type="ECO:0000313" key="6">
    <source>
        <dbReference type="Proteomes" id="UP000613580"/>
    </source>
</evidence>
<evidence type="ECO:0000256" key="1">
    <source>
        <dbReference type="ARBA" id="ARBA00007447"/>
    </source>
</evidence>
<feature type="compositionally biased region" description="Low complexity" evidence="2">
    <location>
        <begin position="1016"/>
        <end position="1031"/>
    </location>
</feature>
<keyword evidence="3" id="KW-0472">Membrane</keyword>
<reference evidence="5" key="1">
    <citation type="submission" date="2020-05" db="EMBL/GenBank/DDBJ databases">
        <title>Mycena genomes resolve the evolution of fungal bioluminescence.</title>
        <authorList>
            <person name="Tsai I.J."/>
        </authorList>
    </citation>
    <scope>NUCLEOTIDE SEQUENCE</scope>
    <source>
        <strain evidence="5">110903Hualien_Pintung</strain>
    </source>
</reference>
<accession>A0A8H6TSN6</accession>
<feature type="region of interest" description="Disordered" evidence="2">
    <location>
        <begin position="890"/>
        <end position="950"/>
    </location>
</feature>
<evidence type="ECO:0000256" key="3">
    <source>
        <dbReference type="SAM" id="Phobius"/>
    </source>
</evidence>
<feature type="domain" description="Peptidase A1" evidence="4">
    <location>
        <begin position="408"/>
        <end position="760"/>
    </location>
</feature>
<dbReference type="PROSITE" id="PS51767">
    <property type="entry name" value="PEPTIDASE_A1"/>
    <property type="match status" value="1"/>
</dbReference>
<comment type="caution">
    <text evidence="5">The sequence shown here is derived from an EMBL/GenBank/DDBJ whole genome shotgun (WGS) entry which is preliminary data.</text>
</comment>
<dbReference type="EMBL" id="JACAZE010000001">
    <property type="protein sequence ID" value="KAF7322369.1"/>
    <property type="molecule type" value="Genomic_DNA"/>
</dbReference>
<comment type="similarity">
    <text evidence="1">Belongs to the peptidase A1 family.</text>
</comment>
<feature type="compositionally biased region" description="Basic and acidic residues" evidence="2">
    <location>
        <begin position="1049"/>
        <end position="1058"/>
    </location>
</feature>
<dbReference type="InterPro" id="IPR012340">
    <property type="entry name" value="NA-bd_OB-fold"/>
</dbReference>
<dbReference type="CDD" id="cd05471">
    <property type="entry name" value="pepsin_like"/>
    <property type="match status" value="1"/>
</dbReference>
<feature type="compositionally biased region" description="Polar residues" evidence="2">
    <location>
        <begin position="1074"/>
        <end position="1083"/>
    </location>
</feature>
<dbReference type="GO" id="GO:0004190">
    <property type="term" value="F:aspartic-type endopeptidase activity"/>
    <property type="evidence" value="ECO:0007669"/>
    <property type="project" value="InterPro"/>
</dbReference>
<evidence type="ECO:0000313" key="5">
    <source>
        <dbReference type="EMBL" id="KAF7322369.1"/>
    </source>
</evidence>
<dbReference type="PRINTS" id="PR00792">
    <property type="entry name" value="PEPSIN"/>
</dbReference>
<dbReference type="Proteomes" id="UP000613580">
    <property type="component" value="Unassembled WGS sequence"/>
</dbReference>
<sequence length="1083" mass="116510">MKRVAEEHSTTQPAKRRKLDEDAIDVSILFAQRFEQTFVCGRIAEKWASRETDEPAELTLELSSSSRLYIEVAPQLAAKVQDVRVGQRMRLWLRGAKIRVDDGRALVRFSGEGIQFEILSGEKQKRLVGTDELQVEETETLGDSTSSSADELLDSPITKRASSKSATSASTTRPLPVAPIQSRRQSTSSRKLADNSADAWFNSPSTKRASSKSKSAVSSVSAHSLASPVQSRRASTSSIPRNPSPARRSSPTPAPRATPSSAVALLGAQDISSGTFTCVVELHYKWRANDNKSYSLYITDYTRLPKAPDCSRRSWCPAGLGQYFLQLELLQKANDLGGDLDLNRIYVVPNVSMKHNRYNQLEGVKYDSEARIVAVDEEHPRDREGTGGPDGIVLPLQYEEDGPYDVAYTLPVLFGDPDTPQNLSLQVDTGSSDLWVASTSCSSSSCHSTPLYDPSVSGTGTSANFSIEYLVGSVSGPIYWDTVTVGNYSIANQALAAANEVNNEPLTSDFSGIIGLALPADSFIAQQIPPQVGDTPDGAVWASNLFSITPDGAAPAAPFLSLALERPGSATIPSVLGIGRHPAAVISDPSKVEYDMLYAPTADGPLFWKAAVRAITVYTETTTTQVQIGRGASGTAYPAAVLDTGMPVILTTTTVADQIYGALSISQSKDGNYYIPCTTPLNMTFTLDERPEMAVHPLDLSAMPSADASDQSLCTGLIQASASATLSDPDSGIGDLILGVPFLRNVYTVMAYDVPETNGTFLPYPLRVGPGSNGTTTTTTTATTTAAITNTTSFSDPIRPRLGLLGLTNATVALEEFHTVRVLNQPLSDGPTPAANTAGGGSGGKKGIHSVGIDVLVGLGSFVGVCVVLFLVRWVLVRRHLRRAGDYDLAMADKRPPPLGGYRDAEDADEDELRRPTHAYMHSVHTVSTDRTQIDRDPIPEETDKDKDKDVHHVVVPFAVVEPTTPLPVFSFAPHERSSLMDAQYDEDDQNQNPNRHHQRQTSMAGIGTARHRESISSSSRSARGRSLSGRTPTDERDAFSFPPSSSRSPERDRDRLSLRPGQVRRVSAGGESLNASIVGQAL</sequence>
<feature type="compositionally biased region" description="Low complexity" evidence="2">
    <location>
        <begin position="237"/>
        <end position="260"/>
    </location>
</feature>
<protein>
    <submittedName>
        <fullName evidence="5">Peptidase A1 domain-containing protein</fullName>
    </submittedName>
</protein>
<gene>
    <name evidence="5" type="ORF">HMN09_00014800</name>
</gene>